<feature type="region of interest" description="Disordered" evidence="22">
    <location>
        <begin position="1595"/>
        <end position="1634"/>
    </location>
</feature>
<feature type="region of interest" description="Disordered" evidence="22">
    <location>
        <begin position="734"/>
        <end position="1090"/>
    </location>
</feature>
<dbReference type="Pfam" id="PF12937">
    <property type="entry name" value="F-box-like"/>
    <property type="match status" value="1"/>
</dbReference>
<evidence type="ECO:0000256" key="1">
    <source>
        <dbReference type="ARBA" id="ARBA00001954"/>
    </source>
</evidence>
<dbReference type="InterPro" id="IPR006140">
    <property type="entry name" value="D-isomer_DH_NAD-bd"/>
</dbReference>
<dbReference type="PROSITE" id="PS50297">
    <property type="entry name" value="ANK_REP_REGION"/>
    <property type="match status" value="1"/>
</dbReference>
<proteinExistence type="inferred from homology"/>
<feature type="region of interest" description="Disordered" evidence="22">
    <location>
        <begin position="2113"/>
        <end position="2142"/>
    </location>
</feature>
<comment type="cofactor">
    <cofactor evidence="1">
        <name>Fe(2+)</name>
        <dbReference type="ChEBI" id="CHEBI:29033"/>
    </cofactor>
</comment>
<dbReference type="SMART" id="SM00726">
    <property type="entry name" value="UIM"/>
    <property type="match status" value="3"/>
</dbReference>
<reference evidence="25 26" key="1">
    <citation type="journal article" date="2019" name="Genome Biol. Evol.">
        <title>Whole-Genome Sequencing of the Giant Devil Catfish, Bagarius yarrelli.</title>
        <authorList>
            <person name="Jiang W."/>
            <person name="Lv Y."/>
            <person name="Cheng L."/>
            <person name="Yang K."/>
            <person name="Chao B."/>
            <person name="Wang X."/>
            <person name="Li Y."/>
            <person name="Pan X."/>
            <person name="You X."/>
            <person name="Zhang Y."/>
            <person name="Yang J."/>
            <person name="Li J."/>
            <person name="Zhang X."/>
            <person name="Liu S."/>
            <person name="Sun C."/>
            <person name="Yang J."/>
            <person name="Shi Q."/>
        </authorList>
    </citation>
    <scope>NUCLEOTIDE SEQUENCE [LARGE SCALE GENOMIC DNA]</scope>
    <source>
        <strain evidence="25">JWS20170419001</strain>
        <tissue evidence="25">Muscle</tissue>
    </source>
</reference>
<dbReference type="Gene3D" id="3.40.50.720">
    <property type="entry name" value="NAD(P)-binding Rossmann-like Domain"/>
    <property type="match status" value="2"/>
</dbReference>
<feature type="compositionally biased region" description="Polar residues" evidence="22">
    <location>
        <begin position="982"/>
        <end position="996"/>
    </location>
</feature>
<keyword evidence="26" id="KW-1185">Reference proteome</keyword>
<dbReference type="GO" id="GO:0016616">
    <property type="term" value="F:oxidoreductase activity, acting on the CH-OH group of donors, NAD or NADP as acceptor"/>
    <property type="evidence" value="ECO:0007669"/>
    <property type="project" value="InterPro"/>
</dbReference>
<dbReference type="SUPFAM" id="SSF51735">
    <property type="entry name" value="NAD(P)-binding Rossmann-fold domains"/>
    <property type="match status" value="1"/>
</dbReference>
<feature type="compositionally biased region" description="Basic and acidic residues" evidence="22">
    <location>
        <begin position="2132"/>
        <end position="2142"/>
    </location>
</feature>
<name>A0A556V5P2_BAGYA</name>
<dbReference type="PROSITE" id="PS50088">
    <property type="entry name" value="ANK_REPEAT"/>
    <property type="match status" value="1"/>
</dbReference>
<evidence type="ECO:0000256" key="14">
    <source>
        <dbReference type="ARBA" id="ARBA00023015"/>
    </source>
</evidence>
<feature type="compositionally biased region" description="Acidic residues" evidence="22">
    <location>
        <begin position="499"/>
        <end position="520"/>
    </location>
</feature>
<dbReference type="PROSITE" id="PS00065">
    <property type="entry name" value="D_2_HYDROXYACID_DH_1"/>
    <property type="match status" value="1"/>
</dbReference>
<dbReference type="InterPro" id="IPR006011">
    <property type="entry name" value="Syntaxin_N"/>
</dbReference>
<feature type="repeat" description="ANK" evidence="19">
    <location>
        <begin position="1245"/>
        <end position="1277"/>
    </location>
</feature>
<dbReference type="FunFam" id="2.60.120.650:FF:000005">
    <property type="entry name" value="lysine-specific demethylase 2A isoform X1"/>
    <property type="match status" value="1"/>
</dbReference>
<dbReference type="EMBL" id="VCAZ01000128">
    <property type="protein sequence ID" value="TSV81493.1"/>
    <property type="molecule type" value="Genomic_DNA"/>
</dbReference>
<feature type="coiled-coil region" evidence="21">
    <location>
        <begin position="1660"/>
        <end position="1687"/>
    </location>
</feature>
<dbReference type="SMART" id="SM00558">
    <property type="entry name" value="JmjC"/>
    <property type="match status" value="1"/>
</dbReference>
<dbReference type="GO" id="GO:0051287">
    <property type="term" value="F:NAD binding"/>
    <property type="evidence" value="ECO:0007669"/>
    <property type="project" value="InterPro"/>
</dbReference>
<comment type="caution">
    <text evidence="25">The sequence shown here is derived from an EMBL/GenBank/DDBJ whole genome shotgun (WGS) entry which is preliminary data.</text>
</comment>
<feature type="compositionally biased region" description="Low complexity" evidence="22">
    <location>
        <begin position="776"/>
        <end position="789"/>
    </location>
</feature>
<keyword evidence="11" id="KW-0223">Dioxygenase</keyword>
<dbReference type="Proteomes" id="UP000319801">
    <property type="component" value="Unassembled WGS sequence"/>
</dbReference>
<evidence type="ECO:0000256" key="12">
    <source>
        <dbReference type="ARBA" id="ARBA00023002"/>
    </source>
</evidence>
<evidence type="ECO:0000256" key="17">
    <source>
        <dbReference type="ARBA" id="ARBA00023242"/>
    </source>
</evidence>
<dbReference type="PROSITE" id="PS51184">
    <property type="entry name" value="JMJC"/>
    <property type="match status" value="1"/>
</dbReference>
<dbReference type="PANTHER" id="PTHR23123">
    <property type="entry name" value="PHD/F-BOX CONTAINING PROTEIN"/>
    <property type="match status" value="1"/>
</dbReference>
<keyword evidence="10" id="KW-0156">Chromatin regulator</keyword>
<feature type="compositionally biased region" description="Basic and acidic residues" evidence="22">
    <location>
        <begin position="874"/>
        <end position="908"/>
    </location>
</feature>
<dbReference type="GO" id="GO:0003714">
    <property type="term" value="F:transcription corepressor activity"/>
    <property type="evidence" value="ECO:0007669"/>
    <property type="project" value="InterPro"/>
</dbReference>
<dbReference type="InterPro" id="IPR019787">
    <property type="entry name" value="Znf_PHD-finger"/>
</dbReference>
<keyword evidence="9" id="KW-0862">Zinc</keyword>
<dbReference type="PROSITE" id="PS00671">
    <property type="entry name" value="D_2_HYDROXYACID_DH_3"/>
    <property type="match status" value="1"/>
</dbReference>
<dbReference type="InterPro" id="IPR055285">
    <property type="entry name" value="ANKRD13_C"/>
</dbReference>
<keyword evidence="14" id="KW-0805">Transcription regulation</keyword>
<dbReference type="Pfam" id="PF02008">
    <property type="entry name" value="zf-CXXC"/>
    <property type="match status" value="1"/>
</dbReference>
<feature type="compositionally biased region" description="Low complexity" evidence="22">
    <location>
        <begin position="1024"/>
        <end position="1034"/>
    </location>
</feature>
<feature type="compositionally biased region" description="Basic and acidic residues" evidence="22">
    <location>
        <begin position="1048"/>
        <end position="1071"/>
    </location>
</feature>
<dbReference type="Pfam" id="PF02826">
    <property type="entry name" value="2-Hacid_dh_C"/>
    <property type="match status" value="1"/>
</dbReference>
<dbReference type="CDD" id="cd22181">
    <property type="entry name" value="F-box_FBXL11"/>
    <property type="match status" value="1"/>
</dbReference>
<feature type="compositionally biased region" description="Polar residues" evidence="22">
    <location>
        <begin position="1075"/>
        <end position="1090"/>
    </location>
</feature>
<evidence type="ECO:0000256" key="8">
    <source>
        <dbReference type="ARBA" id="ARBA00022771"/>
    </source>
</evidence>
<keyword evidence="13" id="KW-0408">Iron</keyword>
<evidence type="ECO:0000256" key="11">
    <source>
        <dbReference type="ARBA" id="ARBA00022964"/>
    </source>
</evidence>
<feature type="compositionally biased region" description="Pro residues" evidence="22">
    <location>
        <begin position="2118"/>
        <end position="2127"/>
    </location>
</feature>
<feature type="domain" description="CXXC-type" evidence="23">
    <location>
        <begin position="639"/>
        <end position="687"/>
    </location>
</feature>
<dbReference type="InterPro" id="IPR043322">
    <property type="entry name" value="CtBP"/>
</dbReference>
<accession>A0A556V5P2</accession>
<evidence type="ECO:0000256" key="3">
    <source>
        <dbReference type="ARBA" id="ARBA00005854"/>
    </source>
</evidence>
<evidence type="ECO:0000256" key="13">
    <source>
        <dbReference type="ARBA" id="ARBA00023004"/>
    </source>
</evidence>
<dbReference type="Gene3D" id="1.20.58.1360">
    <property type="match status" value="1"/>
</dbReference>
<dbReference type="Pfam" id="PF17811">
    <property type="entry name" value="JHD"/>
    <property type="match status" value="1"/>
</dbReference>
<gene>
    <name evidence="25" type="ORF">Baya_13323</name>
</gene>
<keyword evidence="25" id="KW-0808">Transferase</keyword>
<evidence type="ECO:0000313" key="26">
    <source>
        <dbReference type="Proteomes" id="UP000319801"/>
    </source>
</evidence>
<dbReference type="PROSITE" id="PS51058">
    <property type="entry name" value="ZF_CXXC"/>
    <property type="match status" value="1"/>
</dbReference>
<dbReference type="Gene3D" id="2.60.120.650">
    <property type="entry name" value="Cupin"/>
    <property type="match status" value="1"/>
</dbReference>
<comment type="catalytic activity">
    <reaction evidence="18">
        <text>N(6),N(6)-dimethyl-L-lysyl(36)-[histone H3] + 2 2-oxoglutarate + 2 O2 = L-lysyl(36)-[histone H3] + 2 formaldehyde + 2 succinate + 2 CO2</text>
        <dbReference type="Rhea" id="RHEA:42032"/>
        <dbReference type="Rhea" id="RHEA-COMP:9785"/>
        <dbReference type="Rhea" id="RHEA-COMP:9787"/>
        <dbReference type="ChEBI" id="CHEBI:15379"/>
        <dbReference type="ChEBI" id="CHEBI:16526"/>
        <dbReference type="ChEBI" id="CHEBI:16810"/>
        <dbReference type="ChEBI" id="CHEBI:16842"/>
        <dbReference type="ChEBI" id="CHEBI:29969"/>
        <dbReference type="ChEBI" id="CHEBI:30031"/>
        <dbReference type="ChEBI" id="CHEBI:61976"/>
        <dbReference type="EC" id="1.14.11.27"/>
    </reaction>
</comment>
<dbReference type="GO" id="GO:0016192">
    <property type="term" value="P:vesicle-mediated transport"/>
    <property type="evidence" value="ECO:0007669"/>
    <property type="project" value="InterPro"/>
</dbReference>
<dbReference type="GO" id="GO:0003677">
    <property type="term" value="F:DNA binding"/>
    <property type="evidence" value="ECO:0007669"/>
    <property type="project" value="InterPro"/>
</dbReference>
<comment type="similarity">
    <text evidence="3">Belongs to the D-isomer specific 2-hydroxyacid dehydrogenase family.</text>
</comment>
<dbReference type="Pfam" id="PF12796">
    <property type="entry name" value="Ank_2"/>
    <property type="match status" value="1"/>
</dbReference>
<dbReference type="Gene3D" id="1.25.40.20">
    <property type="entry name" value="Ankyrin repeat-containing domain"/>
    <property type="match status" value="1"/>
</dbReference>
<dbReference type="SUPFAM" id="SSF52047">
    <property type="entry name" value="RNI-like"/>
    <property type="match status" value="1"/>
</dbReference>
<evidence type="ECO:0000256" key="16">
    <source>
        <dbReference type="ARBA" id="ARBA00023163"/>
    </source>
</evidence>
<evidence type="ECO:0000256" key="20">
    <source>
        <dbReference type="PROSITE-ProRule" id="PRU00509"/>
    </source>
</evidence>
<dbReference type="InterPro" id="IPR029752">
    <property type="entry name" value="D-isomer_DH_CS1"/>
</dbReference>
<dbReference type="InterPro" id="IPR002857">
    <property type="entry name" value="Znf_CXXC"/>
</dbReference>
<dbReference type="EC" id="1.14.11.27" evidence="5"/>
<dbReference type="InterPro" id="IPR006139">
    <property type="entry name" value="D-isomer_2_OHA_DH_cat_dom"/>
</dbReference>
<dbReference type="SUPFAM" id="SSF51197">
    <property type="entry name" value="Clavaminate synthase-like"/>
    <property type="match status" value="1"/>
</dbReference>
<keyword evidence="16" id="KW-0804">Transcription</keyword>
<dbReference type="InterPro" id="IPR036291">
    <property type="entry name" value="NAD(P)-bd_dom_sf"/>
</dbReference>
<evidence type="ECO:0000259" key="24">
    <source>
        <dbReference type="PROSITE" id="PS51184"/>
    </source>
</evidence>
<dbReference type="Pfam" id="PF05739">
    <property type="entry name" value="SNARE"/>
    <property type="match status" value="1"/>
</dbReference>
<dbReference type="InterPro" id="IPR041070">
    <property type="entry name" value="JHD"/>
</dbReference>
<dbReference type="GO" id="GO:0005634">
    <property type="term" value="C:nucleus"/>
    <property type="evidence" value="ECO:0007669"/>
    <property type="project" value="UniProtKB-SubCell"/>
</dbReference>
<evidence type="ECO:0000256" key="9">
    <source>
        <dbReference type="ARBA" id="ARBA00022833"/>
    </source>
</evidence>
<sequence>MDDFFTQIEEIRNSLDKIDDNVAEVKKIYSIILSAPTSDQKTQDDLEALTNDIKKLANNTRNKLKSGRVTTDEELEEMLEGGNAAVFTAGGGIIDRIESNMDQSVGFVERAVADTKKAAKYQQEAQRVMEETRYSKRLRTGTRRRYQDDGISDDEIEGKTTFDLDEKLESSYFNSDLVKIMDGKDFTFEYIQREGLRDPIIFTKADGLGIQMPDPDFSVSDVKLFVGSRRMIDVMDVSTQKGMEMSMSQWRRYYETPASEREKLYNVISLEFSHTKLEHLVKRPASVDLIDWVDNMWPRHLKERQRDSTNAITDMQYPKVQKYCLMSVKGCFTDFHVDFGGTSVWYHILRGRKVFWLIPPTPHNLELYENWVLSGKQGDIFLGDKATACQRVELKQGYTFMIPSGWIHAVYTPEDTLVFGGNFLHSFNIPMQLNIYNVEDRTRVPAKFRYPFFYEMCWYVLERYLYCLTNTSHLTPEFQKHSLGIGLKKDDFLQPNNENGEETEAVKEEADEEEEEEEEAPAPPARPGVKVHLTPFELEGLWQLLHKLEELPAHKKCVPTGIRNAPALLSDIRALLEEHANDDPKLSYTGKPIVTWPKRPSWYTPLPTPPSAMYRPRASSSGPTVAPVPRPAKPASSISALRRRRVRCKRCKACRRSECGDCAYCRDMKKFGGPGRLKKSCILRQCLAPALPLTAVCAICKEGSQEDAEGTQSTQNLMECSECAQITHPECITSSSSNSEGEGNTTVTNSSPTAGPPAKRAYREGIGVGSLRLGRRSQPSMSPSSLPLTRSRRQPPPSQRILLQHQQSRKRAGALERQHRKRTRPSVSVSPKLLRQRSLERGGMIRAGLHRGMSRYQGKDVRLRSKAGGGALRGRTEREEDRDDNNREDENEKTDRRENGLGGKENRPQRYGGRLPEEENGEAQQNRERESDRDEDGEQILSDSSAVPGDETRDQRSCVTVTLQPSRGRRDPSTIVPKLEANVSSVSHTQNNSDFQGKSLLRPPLRGDSRRADKPHAHTHADRQQLQSSTLTRSTSKHAHSSQNTRCNPRESHHNTTRERNGKNVRPERGKPSAPSHSSNPCTSPDQNGASEPGWGRLVWVSVFRYLTRTELCVCMAVCKSWYKWGCDKRLWTHISLSRCQSISPQALSGIIKRQPVTLDLSWAKISKKQLTWLVNRLPGLKDLVLSGCNWTSVSALSSPSCPLLRSLDLRWADGVKDAQIRELLSPPANACVYIRQDTECVDPRGRTPLELAVCLGHVESMRVLLRHNADPTRCSARGWTVLQEAVSTGDPELVQLVLQYRDFKRATERLAGIPELLSKLRQARDFYVEMKWEFTSWVPLVSKVCPSDVYRVWKSGACLRVDTTLLGFEHMTWLKGRRSYIFKGGGSRTPLQSFLGIAEQHVSINGSQVSQCASPHNPTAITAEEYFDPEFNLNGRDIGRPIELTSKVQRFKATLWLSEAHPLSLAEQVTPIIDLMAISNAHFAKLRDFITLRLPPGFPVKIEIPLFHVLNARVTFSNLCGCDEPVNSVTVHSPKGATDGGETPPLLHCEVDPSVFEPPADYTTLGPARSEPLRDEDDNLLQFAIQQSLLDAGTESDQESLSLSLAEGESGEAPARSPAGSSPDPALNSPPAYNSLVGPRVNGAFAVATSFDEQLRLAMELSCREQEELDRKRREEEEELERILQLSLTEKYQFLAALKDVHYMLKRIQSKLGIRPPILNGPMHPRPLVALLDGRDCTVEMPILKDVATVAFCDAQSTQEIHEKVLNEAVAALLYHTISLSRDDLDKFKGLRVIVRIGSGFDNVDVKAAAELGIAVCNVPAASVEETADTSMCLILNLYRRVTWMHQALREGTRASSVEQIREVAGGAARIRGETLGIIGLGRVGQAVALRAKTFGFGVIFYDPYLPEGVEKSLGLQRMATLQDLLIHSDCVSLHCSLNEHNHHLINDFTIKQMRQGAFLVNTARGGLVDEKALAQALKEGRIRGAALDVHETEPFSFSQGPLKDAPNLICTPHTSWYSEQASIEAREEAAREVRRAITGRIPDSLKNCVNKEYLMTASQWPSMETASVHSELNGAGYRFPAGLIGVTPGALPGAGAGVEGMVAGALPIAHPLAPVSHPPHTPSPGQPTKAEADRDVPSDQ</sequence>
<organism evidence="25 26">
    <name type="scientific">Bagarius yarrelli</name>
    <name type="common">Goonch</name>
    <name type="synonym">Bagrus yarrelli</name>
    <dbReference type="NCBI Taxonomy" id="175774"/>
    <lineage>
        <taxon>Eukaryota</taxon>
        <taxon>Metazoa</taxon>
        <taxon>Chordata</taxon>
        <taxon>Craniata</taxon>
        <taxon>Vertebrata</taxon>
        <taxon>Euteleostomi</taxon>
        <taxon>Actinopterygii</taxon>
        <taxon>Neopterygii</taxon>
        <taxon>Teleostei</taxon>
        <taxon>Ostariophysi</taxon>
        <taxon>Siluriformes</taxon>
        <taxon>Sisoridae</taxon>
        <taxon>Sisorinae</taxon>
        <taxon>Bagarius</taxon>
    </lineage>
</organism>
<dbReference type="Gene3D" id="1.20.58.70">
    <property type="match status" value="1"/>
</dbReference>
<evidence type="ECO:0000313" key="25">
    <source>
        <dbReference type="EMBL" id="TSV81493.1"/>
    </source>
</evidence>
<keyword evidence="12" id="KW-0560">Oxidoreductase</keyword>
<dbReference type="SUPFAM" id="SSF47661">
    <property type="entry name" value="t-snare proteins"/>
    <property type="match status" value="1"/>
</dbReference>
<dbReference type="InterPro" id="IPR003347">
    <property type="entry name" value="JmjC_dom"/>
</dbReference>
<feature type="compositionally biased region" description="Basic residues" evidence="22">
    <location>
        <begin position="807"/>
        <end position="824"/>
    </location>
</feature>
<dbReference type="GO" id="GO:0032259">
    <property type="term" value="P:methylation"/>
    <property type="evidence" value="ECO:0007669"/>
    <property type="project" value="UniProtKB-KW"/>
</dbReference>
<evidence type="ECO:0000256" key="22">
    <source>
        <dbReference type="SAM" id="MobiDB-lite"/>
    </source>
</evidence>
<protein>
    <recommendedName>
        <fullName evidence="5">[histone H3]-dimethyl-L-lysine(36) demethylase</fullName>
        <ecNumber evidence="5">1.14.11.27</ecNumber>
    </recommendedName>
</protein>
<comment type="similarity">
    <text evidence="4">Belongs to the JHDM1 histone demethylase family.</text>
</comment>
<dbReference type="Gene3D" id="3.80.10.10">
    <property type="entry name" value="Ribonuclease Inhibitor"/>
    <property type="match status" value="1"/>
</dbReference>
<dbReference type="GO" id="GO:0016020">
    <property type="term" value="C:membrane"/>
    <property type="evidence" value="ECO:0007669"/>
    <property type="project" value="InterPro"/>
</dbReference>
<dbReference type="InterPro" id="IPR000727">
    <property type="entry name" value="T_SNARE_dom"/>
</dbReference>
<dbReference type="Gene3D" id="3.30.40.10">
    <property type="entry name" value="Zinc/RING finger domain, C3HC4 (zinc finger)"/>
    <property type="match status" value="1"/>
</dbReference>
<dbReference type="InterPro" id="IPR003903">
    <property type="entry name" value="UIM_dom"/>
</dbReference>
<evidence type="ECO:0000256" key="10">
    <source>
        <dbReference type="ARBA" id="ARBA00022853"/>
    </source>
</evidence>
<evidence type="ECO:0000256" key="2">
    <source>
        <dbReference type="ARBA" id="ARBA00004123"/>
    </source>
</evidence>
<feature type="compositionally biased region" description="Basic and acidic residues" evidence="22">
    <location>
        <begin position="1005"/>
        <end position="1023"/>
    </location>
</feature>
<feature type="compositionally biased region" description="Low complexity" evidence="22">
    <location>
        <begin position="734"/>
        <end position="746"/>
    </location>
</feature>
<keyword evidence="7" id="KW-0479">Metal-binding</keyword>
<keyword evidence="6" id="KW-0678">Repressor</keyword>
<dbReference type="InterPro" id="IPR032675">
    <property type="entry name" value="LRR_dom_sf"/>
</dbReference>
<dbReference type="InterPro" id="IPR029753">
    <property type="entry name" value="D-isomer_DH_CS"/>
</dbReference>
<dbReference type="CDD" id="cd05299">
    <property type="entry name" value="CtBP_dh"/>
    <property type="match status" value="1"/>
</dbReference>
<dbReference type="GO" id="GO:0140680">
    <property type="term" value="F:histone H3K36me/H3K36me2 demethylase activity"/>
    <property type="evidence" value="ECO:0007669"/>
    <property type="project" value="UniProtKB-EC"/>
</dbReference>
<dbReference type="Pfam" id="PF16866">
    <property type="entry name" value="PHD_4"/>
    <property type="match status" value="1"/>
</dbReference>
<dbReference type="CDD" id="cd21784">
    <property type="entry name" value="CTD_KDM2A"/>
    <property type="match status" value="1"/>
</dbReference>
<dbReference type="InterPro" id="IPR050690">
    <property type="entry name" value="JHDM1_Histone_Demethylase"/>
</dbReference>
<keyword evidence="19" id="KW-0040">ANK repeat</keyword>
<dbReference type="InterPro" id="IPR002110">
    <property type="entry name" value="Ankyrin_rpt"/>
</dbReference>
<evidence type="ECO:0000256" key="4">
    <source>
        <dbReference type="ARBA" id="ARBA00008037"/>
    </source>
</evidence>
<evidence type="ECO:0000256" key="15">
    <source>
        <dbReference type="ARBA" id="ARBA00023054"/>
    </source>
</evidence>
<feature type="domain" description="JmjC" evidence="24">
    <location>
        <begin position="272"/>
        <end position="440"/>
    </location>
</feature>
<evidence type="ECO:0000256" key="18">
    <source>
        <dbReference type="ARBA" id="ARBA00047915"/>
    </source>
</evidence>
<evidence type="ECO:0000256" key="7">
    <source>
        <dbReference type="ARBA" id="ARBA00022723"/>
    </source>
</evidence>
<keyword evidence="25" id="KW-0489">Methyltransferase</keyword>
<evidence type="ECO:0000256" key="5">
    <source>
        <dbReference type="ARBA" id="ARBA00013246"/>
    </source>
</evidence>
<feature type="compositionally biased region" description="Low complexity" evidence="22">
    <location>
        <begin position="1600"/>
        <end position="1614"/>
    </location>
</feature>
<dbReference type="Pfam" id="PF11904">
    <property type="entry name" value="ANKRD13_C"/>
    <property type="match status" value="2"/>
</dbReference>
<dbReference type="OrthoDB" id="5876800at2759"/>
<evidence type="ECO:0000256" key="6">
    <source>
        <dbReference type="ARBA" id="ARBA00022491"/>
    </source>
</evidence>
<keyword evidence="15 21" id="KW-0175">Coiled coil</keyword>
<feature type="coiled-coil region" evidence="21">
    <location>
        <begin position="8"/>
        <end position="59"/>
    </location>
</feature>
<dbReference type="Pfam" id="PF00804">
    <property type="entry name" value="Syntaxin"/>
    <property type="match status" value="1"/>
</dbReference>
<dbReference type="InterPro" id="IPR013083">
    <property type="entry name" value="Znf_RING/FYVE/PHD"/>
</dbReference>
<dbReference type="Pfam" id="PF00389">
    <property type="entry name" value="2-Hacid_dh"/>
    <property type="match status" value="1"/>
</dbReference>
<dbReference type="InterPro" id="IPR036770">
    <property type="entry name" value="Ankyrin_rpt-contain_sf"/>
</dbReference>
<dbReference type="InterPro" id="IPR010989">
    <property type="entry name" value="SNARE"/>
</dbReference>
<comment type="subcellular location">
    <subcellularLocation>
        <location evidence="2">Nucleus</location>
    </subcellularLocation>
</comment>
<feature type="region of interest" description="Disordered" evidence="22">
    <location>
        <begin position="491"/>
        <end position="529"/>
    </location>
</feature>
<feature type="region of interest" description="Disordered" evidence="22">
    <location>
        <begin position="613"/>
        <end position="636"/>
    </location>
</feature>
<keyword evidence="8 20" id="KW-0863">Zinc-finger</keyword>
<dbReference type="SUPFAM" id="SSF52283">
    <property type="entry name" value="Formate/glycerate dehydrogenase catalytic domain-like"/>
    <property type="match status" value="1"/>
</dbReference>
<dbReference type="GO" id="GO:0008270">
    <property type="term" value="F:zinc ion binding"/>
    <property type="evidence" value="ECO:0007669"/>
    <property type="project" value="UniProtKB-KW"/>
</dbReference>
<dbReference type="FunFam" id="3.40.50.720:FF:000012">
    <property type="entry name" value="C-terminal-binding protein 2 isoform 1"/>
    <property type="match status" value="1"/>
</dbReference>
<dbReference type="SUPFAM" id="SSF48403">
    <property type="entry name" value="Ankyrin repeat"/>
    <property type="match status" value="1"/>
</dbReference>
<dbReference type="InterPro" id="IPR001810">
    <property type="entry name" value="F-box_dom"/>
</dbReference>
<keyword evidence="17" id="KW-0539">Nucleus</keyword>
<evidence type="ECO:0000256" key="19">
    <source>
        <dbReference type="PROSITE-ProRule" id="PRU00023"/>
    </source>
</evidence>
<evidence type="ECO:0000259" key="23">
    <source>
        <dbReference type="PROSITE" id="PS51058"/>
    </source>
</evidence>
<evidence type="ECO:0000256" key="21">
    <source>
        <dbReference type="SAM" id="Coils"/>
    </source>
</evidence>
<dbReference type="SMART" id="SM00248">
    <property type="entry name" value="ANK"/>
    <property type="match status" value="2"/>
</dbReference>
<dbReference type="GO" id="GO:0008168">
    <property type="term" value="F:methyltransferase activity"/>
    <property type="evidence" value="ECO:0007669"/>
    <property type="project" value="UniProtKB-KW"/>
</dbReference>